<comment type="caution">
    <text evidence="1">The sequence shown here is derived from an EMBL/GenBank/DDBJ whole genome shotgun (WGS) entry which is preliminary data.</text>
</comment>
<dbReference type="EMBL" id="CATNWA010017489">
    <property type="protein sequence ID" value="CAI9600868.1"/>
    <property type="molecule type" value="Genomic_DNA"/>
</dbReference>
<proteinExistence type="predicted"/>
<keyword evidence="2" id="KW-1185">Reference proteome</keyword>
<evidence type="ECO:0000313" key="2">
    <source>
        <dbReference type="Proteomes" id="UP001162483"/>
    </source>
</evidence>
<organism evidence="1 2">
    <name type="scientific">Staurois parvus</name>
    <dbReference type="NCBI Taxonomy" id="386267"/>
    <lineage>
        <taxon>Eukaryota</taxon>
        <taxon>Metazoa</taxon>
        <taxon>Chordata</taxon>
        <taxon>Craniata</taxon>
        <taxon>Vertebrata</taxon>
        <taxon>Euteleostomi</taxon>
        <taxon>Amphibia</taxon>
        <taxon>Batrachia</taxon>
        <taxon>Anura</taxon>
        <taxon>Neobatrachia</taxon>
        <taxon>Ranoidea</taxon>
        <taxon>Ranidae</taxon>
        <taxon>Staurois</taxon>
    </lineage>
</organism>
<name>A0ABN9FUV6_9NEOB</name>
<gene>
    <name evidence="1" type="ORF">SPARVUS_LOCUS12866388</name>
</gene>
<sequence>MMREWMSCLVVSGVRNVRILAMLRRRSLHVAEAESACCGGGV</sequence>
<feature type="non-terminal residue" evidence="1">
    <location>
        <position position="42"/>
    </location>
</feature>
<reference evidence="1" key="1">
    <citation type="submission" date="2023-05" db="EMBL/GenBank/DDBJ databases">
        <authorList>
            <person name="Stuckert A."/>
        </authorList>
    </citation>
    <scope>NUCLEOTIDE SEQUENCE</scope>
</reference>
<protein>
    <submittedName>
        <fullName evidence="1">Uncharacterized protein</fullName>
    </submittedName>
</protein>
<evidence type="ECO:0000313" key="1">
    <source>
        <dbReference type="EMBL" id="CAI9600868.1"/>
    </source>
</evidence>
<dbReference type="Proteomes" id="UP001162483">
    <property type="component" value="Unassembled WGS sequence"/>
</dbReference>
<accession>A0ABN9FUV6</accession>